<name>F5S6Q8_KINKI</name>
<gene>
    <name evidence="3" type="primary">arsC</name>
    <name evidence="3" type="ORF">HMPREF0476_0891</name>
</gene>
<accession>F5S6Q8</accession>
<evidence type="ECO:0000256" key="2">
    <source>
        <dbReference type="PROSITE-ProRule" id="PRU01282"/>
    </source>
</evidence>
<reference evidence="3 4" key="1">
    <citation type="submission" date="2011-04" db="EMBL/GenBank/DDBJ databases">
        <authorList>
            <person name="Muzny D."/>
            <person name="Qin X."/>
            <person name="Deng J."/>
            <person name="Jiang H."/>
            <person name="Liu Y."/>
            <person name="Qu J."/>
            <person name="Song X.-Z."/>
            <person name="Zhang L."/>
            <person name="Thornton R."/>
            <person name="Coyle M."/>
            <person name="Francisco L."/>
            <person name="Jackson L."/>
            <person name="Javaid M."/>
            <person name="Korchina V."/>
            <person name="Kovar C."/>
            <person name="Mata R."/>
            <person name="Mathew T."/>
            <person name="Ngo R."/>
            <person name="Nguyen L."/>
            <person name="Nguyen N."/>
            <person name="Okwuonu G."/>
            <person name="Ongeri F."/>
            <person name="Pham C."/>
            <person name="Simmons D."/>
            <person name="Wilczek-Boney K."/>
            <person name="Hale W."/>
            <person name="Jakkamsetti A."/>
            <person name="Pham P."/>
            <person name="Ruth R."/>
            <person name="San Lucas F."/>
            <person name="Warren J."/>
            <person name="Zhang J."/>
            <person name="Zhao Z."/>
            <person name="Zhou C."/>
            <person name="Zhu D."/>
            <person name="Lee S."/>
            <person name="Bess C."/>
            <person name="Blankenburg K."/>
            <person name="Forbes L."/>
            <person name="Fu Q."/>
            <person name="Gubbala S."/>
            <person name="Hirani K."/>
            <person name="Jayaseelan J.C."/>
            <person name="Lara F."/>
            <person name="Munidasa M."/>
            <person name="Palculict T."/>
            <person name="Patil S."/>
            <person name="Pu L.-L."/>
            <person name="Saada N."/>
            <person name="Tang L."/>
            <person name="Weissenberger G."/>
            <person name="Zhu Y."/>
            <person name="Hemphill L."/>
            <person name="Shang Y."/>
            <person name="Youmans B."/>
            <person name="Ayvaz T."/>
            <person name="Ross M."/>
            <person name="Santibanez J."/>
            <person name="Aqrawi P."/>
            <person name="Gross S."/>
            <person name="Joshi V."/>
            <person name="Fowler G."/>
            <person name="Nazareth L."/>
            <person name="Reid J."/>
            <person name="Worley K."/>
            <person name="Petrosino J."/>
            <person name="Highlander S."/>
            <person name="Gibbs R."/>
        </authorList>
    </citation>
    <scope>NUCLEOTIDE SEQUENCE [LARGE SCALE GENOMIC DNA]</scope>
    <source>
        <strain evidence="3 4">ATCC 23330</strain>
    </source>
</reference>
<proteinExistence type="inferred from homology"/>
<sequence>MRLATRQKKRNFVQWRDLFTPRKHIIMDLYGIANCATVKKARVWLDEQHIAYTFHDFKKTPPTPEWIAGCLQQVGLDVLLNKRGTTWRKLTPEQQAQAQSTEGAIALMCEYPSVIKRPVCLHQSHVYVGFSPEQYQQMVQAA</sequence>
<comment type="caution">
    <text evidence="3">The sequence shown here is derived from an EMBL/GenBank/DDBJ whole genome shotgun (WGS) entry which is preliminary data.</text>
</comment>
<organism evidence="3 4">
    <name type="scientific">Kingella kingae ATCC 23330</name>
    <dbReference type="NCBI Taxonomy" id="887327"/>
    <lineage>
        <taxon>Bacteria</taxon>
        <taxon>Pseudomonadati</taxon>
        <taxon>Pseudomonadota</taxon>
        <taxon>Betaproteobacteria</taxon>
        <taxon>Neisseriales</taxon>
        <taxon>Neisseriaceae</taxon>
        <taxon>Kingella</taxon>
    </lineage>
</organism>
<dbReference type="InterPro" id="IPR036249">
    <property type="entry name" value="Thioredoxin-like_sf"/>
</dbReference>
<dbReference type="InterPro" id="IPR006504">
    <property type="entry name" value="Tscrpt_reg_Spx/MgsR"/>
</dbReference>
<dbReference type="GO" id="GO:0008794">
    <property type="term" value="F:arsenate reductase (glutaredoxin) activity"/>
    <property type="evidence" value="ECO:0007669"/>
    <property type="project" value="UniProtKB-EC"/>
</dbReference>
<evidence type="ECO:0000256" key="1">
    <source>
        <dbReference type="ARBA" id="ARBA00007198"/>
    </source>
</evidence>
<dbReference type="Gene3D" id="3.40.30.10">
    <property type="entry name" value="Glutaredoxin"/>
    <property type="match status" value="1"/>
</dbReference>
<dbReference type="Proteomes" id="UP000004207">
    <property type="component" value="Unassembled WGS sequence"/>
</dbReference>
<evidence type="ECO:0000313" key="4">
    <source>
        <dbReference type="Proteomes" id="UP000004207"/>
    </source>
</evidence>
<dbReference type="Pfam" id="PF03960">
    <property type="entry name" value="ArsC"/>
    <property type="match status" value="1"/>
</dbReference>
<dbReference type="STRING" id="504.KKKWG1_1689"/>
<dbReference type="EMBL" id="AFHS01000033">
    <property type="protein sequence ID" value="EGK09592.1"/>
    <property type="molecule type" value="Genomic_DNA"/>
</dbReference>
<dbReference type="HOGENOM" id="CLU_116644_2_1_4"/>
<dbReference type="InterPro" id="IPR006660">
    <property type="entry name" value="Arsenate_reductase-like"/>
</dbReference>
<comment type="similarity">
    <text evidence="1 2">Belongs to the ArsC family.</text>
</comment>
<dbReference type="PANTHER" id="PTHR30041:SF8">
    <property type="entry name" value="PROTEIN YFFB"/>
    <property type="match status" value="1"/>
</dbReference>
<dbReference type="EC" id="1.20.4.1" evidence="3"/>
<dbReference type="NCBIfam" id="NF008107">
    <property type="entry name" value="PRK10853.1"/>
    <property type="match status" value="1"/>
</dbReference>
<dbReference type="SUPFAM" id="SSF52833">
    <property type="entry name" value="Thioredoxin-like"/>
    <property type="match status" value="1"/>
</dbReference>
<keyword evidence="4" id="KW-1185">Reference proteome</keyword>
<protein>
    <submittedName>
        <fullName evidence="3">Arsenate reductase</fullName>
        <ecNumber evidence="3">1.20.4.1</ecNumber>
    </submittedName>
</protein>
<dbReference type="eggNOG" id="COG1393">
    <property type="taxonomic scope" value="Bacteria"/>
</dbReference>
<evidence type="ECO:0000313" key="3">
    <source>
        <dbReference type="EMBL" id="EGK09592.1"/>
    </source>
</evidence>
<dbReference type="AlphaFoldDB" id="F5S6Q8"/>
<dbReference type="CDD" id="cd03035">
    <property type="entry name" value="ArsC_Yffb"/>
    <property type="match status" value="1"/>
</dbReference>
<dbReference type="PANTHER" id="PTHR30041">
    <property type="entry name" value="ARSENATE REDUCTASE"/>
    <property type="match status" value="1"/>
</dbReference>
<keyword evidence="3" id="KW-0560">Oxidoreductase</keyword>
<dbReference type="PROSITE" id="PS51353">
    <property type="entry name" value="ARSC"/>
    <property type="match status" value="1"/>
</dbReference>
<dbReference type="NCBIfam" id="TIGR01617">
    <property type="entry name" value="arsC_related"/>
    <property type="match status" value="1"/>
</dbReference>